<dbReference type="CDD" id="cd02968">
    <property type="entry name" value="SCO"/>
    <property type="match status" value="1"/>
</dbReference>
<dbReference type="Pfam" id="PF02630">
    <property type="entry name" value="SCO1-SenC"/>
    <property type="match status" value="1"/>
</dbReference>
<evidence type="ECO:0000256" key="1">
    <source>
        <dbReference type="ARBA" id="ARBA00010996"/>
    </source>
</evidence>
<name>N4WM09_9BACI</name>
<evidence type="ECO:0000256" key="2">
    <source>
        <dbReference type="ARBA" id="ARBA00023008"/>
    </source>
</evidence>
<dbReference type="PROSITE" id="PS51352">
    <property type="entry name" value="THIOREDOXIN_2"/>
    <property type="match status" value="1"/>
</dbReference>
<keyword evidence="8" id="KW-1185">Reference proteome</keyword>
<evidence type="ECO:0000259" key="6">
    <source>
        <dbReference type="PROSITE" id="PS51352"/>
    </source>
</evidence>
<dbReference type="OrthoDB" id="9811998at2"/>
<dbReference type="PROSITE" id="PS51257">
    <property type="entry name" value="PROKAR_LIPOPROTEIN"/>
    <property type="match status" value="1"/>
</dbReference>
<keyword evidence="2 3" id="KW-0186">Copper</keyword>
<feature type="domain" description="Thioredoxin" evidence="6">
    <location>
        <begin position="9"/>
        <end position="188"/>
    </location>
</feature>
<keyword evidence="3" id="KW-0479">Metal-binding</keyword>
<dbReference type="GO" id="GO:0046872">
    <property type="term" value="F:metal ion binding"/>
    <property type="evidence" value="ECO:0007669"/>
    <property type="project" value="UniProtKB-KW"/>
</dbReference>
<evidence type="ECO:0000256" key="5">
    <source>
        <dbReference type="SAM" id="SignalP"/>
    </source>
</evidence>
<dbReference type="PATRIC" id="fig|1308866.3.peg.1447"/>
<keyword evidence="4" id="KW-1015">Disulfide bond</keyword>
<organism evidence="7 8">
    <name type="scientific">Gracilibacillus halophilus YIM-C55.5</name>
    <dbReference type="NCBI Taxonomy" id="1308866"/>
    <lineage>
        <taxon>Bacteria</taxon>
        <taxon>Bacillati</taxon>
        <taxon>Bacillota</taxon>
        <taxon>Bacilli</taxon>
        <taxon>Bacillales</taxon>
        <taxon>Bacillaceae</taxon>
        <taxon>Gracilibacillus</taxon>
    </lineage>
</organism>
<evidence type="ECO:0000313" key="8">
    <source>
        <dbReference type="Proteomes" id="UP000012283"/>
    </source>
</evidence>
<dbReference type="Proteomes" id="UP000012283">
    <property type="component" value="Unassembled WGS sequence"/>
</dbReference>
<feature type="chain" id="PRO_5004123971" evidence="5">
    <location>
        <begin position="23"/>
        <end position="188"/>
    </location>
</feature>
<dbReference type="InterPro" id="IPR013766">
    <property type="entry name" value="Thioredoxin_domain"/>
</dbReference>
<dbReference type="InterPro" id="IPR036249">
    <property type="entry name" value="Thioredoxin-like_sf"/>
</dbReference>
<dbReference type="PANTHER" id="PTHR12151">
    <property type="entry name" value="ELECTRON TRANSPORT PROTIN SCO1/SENC FAMILY MEMBER"/>
    <property type="match status" value="1"/>
</dbReference>
<dbReference type="AlphaFoldDB" id="N4WM09"/>
<feature type="binding site" evidence="3">
    <location>
        <position position="66"/>
    </location>
    <ligand>
        <name>Cu cation</name>
        <dbReference type="ChEBI" id="CHEBI:23378"/>
    </ligand>
</feature>
<proteinExistence type="inferred from homology"/>
<evidence type="ECO:0000256" key="4">
    <source>
        <dbReference type="PIRSR" id="PIRSR603782-2"/>
    </source>
</evidence>
<gene>
    <name evidence="7" type="ORF">J416_07172</name>
</gene>
<sequence length="188" mass="20967">MKKLIIASFTLLLLASCGTASDENSGESDIDAFSYTNQNDETFSSDQLQGKTWVANFIFTNCERVCPPMTSNMSRLQSLLAENNIDAELVSFSVDPTNDTPQILKQFAEDRGAQFDNWNLLTGYSDDEIKQLAKESFSTLVENPENSDQVLHSNKFFIVSPNGKVVDNYNGTQADNMQKIVDKIQSIQ</sequence>
<dbReference type="InterPro" id="IPR003782">
    <property type="entry name" value="SCO1/SenC"/>
</dbReference>
<feature type="disulfide bond" description="Redox-active" evidence="4">
    <location>
        <begin position="62"/>
        <end position="66"/>
    </location>
</feature>
<dbReference type="eggNOG" id="COG1999">
    <property type="taxonomic scope" value="Bacteria"/>
</dbReference>
<evidence type="ECO:0000256" key="3">
    <source>
        <dbReference type="PIRSR" id="PIRSR603782-1"/>
    </source>
</evidence>
<feature type="signal peptide" evidence="5">
    <location>
        <begin position="1"/>
        <end position="22"/>
    </location>
</feature>
<dbReference type="PANTHER" id="PTHR12151:SF25">
    <property type="entry name" value="LINALOOL DEHYDRATASE_ISOMERASE DOMAIN-CONTAINING PROTEIN"/>
    <property type="match status" value="1"/>
</dbReference>
<comment type="caution">
    <text evidence="7">The sequence shown here is derived from an EMBL/GenBank/DDBJ whole genome shotgun (WGS) entry which is preliminary data.</text>
</comment>
<dbReference type="SUPFAM" id="SSF52833">
    <property type="entry name" value="Thioredoxin-like"/>
    <property type="match status" value="1"/>
</dbReference>
<accession>N4WM09</accession>
<feature type="binding site" evidence="3">
    <location>
        <position position="152"/>
    </location>
    <ligand>
        <name>Cu cation</name>
        <dbReference type="ChEBI" id="CHEBI:23378"/>
    </ligand>
</feature>
<evidence type="ECO:0000313" key="7">
    <source>
        <dbReference type="EMBL" id="ENH97202.1"/>
    </source>
</evidence>
<comment type="similarity">
    <text evidence="1">Belongs to the SCO1/2 family.</text>
</comment>
<dbReference type="STRING" id="1308866.J416_07172"/>
<dbReference type="RefSeq" id="WP_003467216.1">
    <property type="nucleotide sequence ID" value="NZ_APML01000022.1"/>
</dbReference>
<keyword evidence="5" id="KW-0732">Signal</keyword>
<dbReference type="EMBL" id="APML01000022">
    <property type="protein sequence ID" value="ENH97202.1"/>
    <property type="molecule type" value="Genomic_DNA"/>
</dbReference>
<feature type="binding site" evidence="3">
    <location>
        <position position="62"/>
    </location>
    <ligand>
        <name>Cu cation</name>
        <dbReference type="ChEBI" id="CHEBI:23378"/>
    </ligand>
</feature>
<reference evidence="7 8" key="1">
    <citation type="submission" date="2013-03" db="EMBL/GenBank/DDBJ databases">
        <title>Draft genome sequence of Gracibacillus halophilus YIM-C55.5, a moderately halophilic and thermophilic organism from the Xiaochaidamu salt lake.</title>
        <authorList>
            <person name="Sugumar T."/>
            <person name="Polireddy D.R."/>
            <person name="Antony A."/>
            <person name="Madhava Y.R."/>
            <person name="Sivakumar N."/>
        </authorList>
    </citation>
    <scope>NUCLEOTIDE SEQUENCE [LARGE SCALE GENOMIC DNA]</scope>
    <source>
        <strain evidence="7 8">YIM-C55.5</strain>
    </source>
</reference>
<protein>
    <submittedName>
        <fullName evidence="7">SCO1 protein-like protein</fullName>
    </submittedName>
</protein>
<dbReference type="Gene3D" id="3.40.30.10">
    <property type="entry name" value="Glutaredoxin"/>
    <property type="match status" value="1"/>
</dbReference>